<evidence type="ECO:0000256" key="3">
    <source>
        <dbReference type="ARBA" id="ARBA00022989"/>
    </source>
</evidence>
<keyword evidence="2 6" id="KW-0812">Transmembrane</keyword>
<feature type="transmembrane region" description="Helical" evidence="6">
    <location>
        <begin position="115"/>
        <end position="134"/>
    </location>
</feature>
<gene>
    <name evidence="8" type="ORF">METZ01_LOCUS513781</name>
</gene>
<proteinExistence type="predicted"/>
<evidence type="ECO:0000256" key="1">
    <source>
        <dbReference type="ARBA" id="ARBA00004141"/>
    </source>
</evidence>
<evidence type="ECO:0000313" key="8">
    <source>
        <dbReference type="EMBL" id="SVE60927.1"/>
    </source>
</evidence>
<dbReference type="EMBL" id="UINC01229275">
    <property type="protein sequence ID" value="SVE60927.1"/>
    <property type="molecule type" value="Genomic_DNA"/>
</dbReference>
<feature type="transmembrane region" description="Helical" evidence="6">
    <location>
        <begin position="83"/>
        <end position="103"/>
    </location>
</feature>
<name>A0A383EVL4_9ZZZZ</name>
<dbReference type="InterPro" id="IPR007016">
    <property type="entry name" value="O-antigen_ligase-rel_domated"/>
</dbReference>
<evidence type="ECO:0000259" key="7">
    <source>
        <dbReference type="Pfam" id="PF04932"/>
    </source>
</evidence>
<dbReference type="GO" id="GO:0016020">
    <property type="term" value="C:membrane"/>
    <property type="evidence" value="ECO:0007669"/>
    <property type="project" value="UniProtKB-SubCell"/>
</dbReference>
<dbReference type="AlphaFoldDB" id="A0A383EVL4"/>
<organism evidence="8">
    <name type="scientific">marine metagenome</name>
    <dbReference type="NCBI Taxonomy" id="408172"/>
    <lineage>
        <taxon>unclassified sequences</taxon>
        <taxon>metagenomes</taxon>
        <taxon>ecological metagenomes</taxon>
    </lineage>
</organism>
<sequence length="186" mass="19939">FAFWTFPVLGAFVGMMVVANEQVSSLFGRASGFTGRDIYWSETWQAFIDRPVLGWGWLAPWHAPAFRDQLPVELLGDTWSHSAYLDVLAGGGVLAGALLLASLWSGWSAAVLESISGRTQGAWSLLLVVFVLIASTQESFLIGNHFLFVLLVAALCVQAGPNSEGEGQCGSDLTSSTMRPAECPSP</sequence>
<feature type="region of interest" description="Disordered" evidence="5">
    <location>
        <begin position="164"/>
        <end position="186"/>
    </location>
</feature>
<feature type="domain" description="O-antigen ligase-related" evidence="7">
    <location>
        <begin position="2"/>
        <end position="100"/>
    </location>
</feature>
<keyword evidence="4 6" id="KW-0472">Membrane</keyword>
<protein>
    <recommendedName>
        <fullName evidence="7">O-antigen ligase-related domain-containing protein</fullName>
    </recommendedName>
</protein>
<accession>A0A383EVL4</accession>
<comment type="subcellular location">
    <subcellularLocation>
        <location evidence="1">Membrane</location>
        <topology evidence="1">Multi-pass membrane protein</topology>
    </subcellularLocation>
</comment>
<reference evidence="8" key="1">
    <citation type="submission" date="2018-05" db="EMBL/GenBank/DDBJ databases">
        <authorList>
            <person name="Lanie J.A."/>
            <person name="Ng W.-L."/>
            <person name="Kazmierczak K.M."/>
            <person name="Andrzejewski T.M."/>
            <person name="Davidsen T.M."/>
            <person name="Wayne K.J."/>
            <person name="Tettelin H."/>
            <person name="Glass J.I."/>
            <person name="Rusch D."/>
            <person name="Podicherti R."/>
            <person name="Tsui H.-C.T."/>
            <person name="Winkler M.E."/>
        </authorList>
    </citation>
    <scope>NUCLEOTIDE SEQUENCE</scope>
</reference>
<evidence type="ECO:0000256" key="5">
    <source>
        <dbReference type="SAM" id="MobiDB-lite"/>
    </source>
</evidence>
<keyword evidence="3 6" id="KW-1133">Transmembrane helix</keyword>
<evidence type="ECO:0000256" key="4">
    <source>
        <dbReference type="ARBA" id="ARBA00023136"/>
    </source>
</evidence>
<evidence type="ECO:0000256" key="2">
    <source>
        <dbReference type="ARBA" id="ARBA00022692"/>
    </source>
</evidence>
<evidence type="ECO:0000256" key="6">
    <source>
        <dbReference type="SAM" id="Phobius"/>
    </source>
</evidence>
<dbReference type="Pfam" id="PF04932">
    <property type="entry name" value="Wzy_C"/>
    <property type="match status" value="1"/>
</dbReference>
<feature type="non-terminal residue" evidence="8">
    <location>
        <position position="1"/>
    </location>
</feature>